<accession>A0A2U2B4H0</accession>
<sequence>MTDNGKWLLLPVPDRDSNPFRAAIPPAQNTIKKDFNNQARFFLKPIKNRSLTNTRYSKMGKRR</sequence>
<keyword evidence="2" id="KW-1185">Reference proteome</keyword>
<evidence type="ECO:0000313" key="2">
    <source>
        <dbReference type="Proteomes" id="UP000244956"/>
    </source>
</evidence>
<gene>
    <name evidence="1" type="ORF">DDZ16_18030</name>
</gene>
<proteinExistence type="predicted"/>
<reference evidence="1 2" key="1">
    <citation type="submission" date="2018-05" db="EMBL/GenBank/DDBJ databases">
        <title>Marinilabilia rubrum sp. nov., isolated from saltern sediment.</title>
        <authorList>
            <person name="Zhang R."/>
        </authorList>
    </citation>
    <scope>NUCLEOTIDE SEQUENCE [LARGE SCALE GENOMIC DNA]</scope>
    <source>
        <strain evidence="1 2">WTE16</strain>
    </source>
</reference>
<dbReference type="AlphaFoldDB" id="A0A2U2B4H0"/>
<protein>
    <submittedName>
        <fullName evidence="1">Uncharacterized protein</fullName>
    </submittedName>
</protein>
<dbReference type="Proteomes" id="UP000244956">
    <property type="component" value="Unassembled WGS sequence"/>
</dbReference>
<dbReference type="EMBL" id="QEWP01000021">
    <property type="protein sequence ID" value="PWD97971.1"/>
    <property type="molecule type" value="Genomic_DNA"/>
</dbReference>
<organism evidence="1 2">
    <name type="scientific">Marinilabilia rubra</name>
    <dbReference type="NCBI Taxonomy" id="2162893"/>
    <lineage>
        <taxon>Bacteria</taxon>
        <taxon>Pseudomonadati</taxon>
        <taxon>Bacteroidota</taxon>
        <taxon>Bacteroidia</taxon>
        <taxon>Marinilabiliales</taxon>
        <taxon>Marinilabiliaceae</taxon>
        <taxon>Marinilabilia</taxon>
    </lineage>
</organism>
<name>A0A2U2B4H0_9BACT</name>
<evidence type="ECO:0000313" key="1">
    <source>
        <dbReference type="EMBL" id="PWD97971.1"/>
    </source>
</evidence>
<comment type="caution">
    <text evidence="1">The sequence shown here is derived from an EMBL/GenBank/DDBJ whole genome shotgun (WGS) entry which is preliminary data.</text>
</comment>